<evidence type="ECO:0000259" key="2">
    <source>
        <dbReference type="Pfam" id="PF24240"/>
    </source>
</evidence>
<proteinExistence type="predicted"/>
<sequence length="177" mass="20724">MRRNRMYRWHNDDFEFEGLVGKTFTRIDKKGSDELVFYDTDGEIYVMYHEQDCCESVYIEDIDGDLEDLLHSPILMAEEVRQAGKDSDWGTSTWTFYKIATIKGTVTLRWLGESNGYYSESVDFVRVTNEDDKRSYQDEPEEKEEEKPKEVYFMINGQVLAKAQPISTGYSNLKSLD</sequence>
<evidence type="ECO:0000256" key="1">
    <source>
        <dbReference type="SAM" id="MobiDB-lite"/>
    </source>
</evidence>
<dbReference type="OrthoDB" id="23773at10239"/>
<feature type="region of interest" description="Disordered" evidence="1">
    <location>
        <begin position="129"/>
        <end position="148"/>
    </location>
</feature>
<evidence type="ECO:0000313" key="4">
    <source>
        <dbReference type="Proteomes" id="UP000204647"/>
    </source>
</evidence>
<reference evidence="3 4" key="1">
    <citation type="journal article" date="2015" name="Genome Announc.">
        <title>Genome Sequences of Two Bacillus cereus Group Bacteriophages, Eyuki and AvesoBmore.</title>
        <authorList>
            <person name="Erill I."/>
            <person name="Caruso S.M."/>
        </authorList>
    </citation>
    <scope>NUCLEOTIDE SEQUENCE [LARGE SCALE GENOMIC DNA]</scope>
</reference>
<dbReference type="RefSeq" id="YP_009206484.1">
    <property type="nucleotide sequence ID" value="NC_028887.1"/>
</dbReference>
<gene>
    <name evidence="3" type="ORF">AVESOBMORE_129</name>
</gene>
<dbReference type="GeneID" id="26633115"/>
<accession>A0A0K2D167</accession>
<dbReference type="KEGG" id="vg:26633115"/>
<evidence type="ECO:0000313" key="3">
    <source>
        <dbReference type="EMBL" id="ALA13539.1"/>
    </source>
</evidence>
<dbReference type="Pfam" id="PF24240">
    <property type="entry name" value="DUF7448"/>
    <property type="match status" value="1"/>
</dbReference>
<dbReference type="EMBL" id="KT307976">
    <property type="protein sequence ID" value="ALA13539.1"/>
    <property type="molecule type" value="Genomic_DNA"/>
</dbReference>
<name>A0A0K2D167_9CAUD</name>
<feature type="domain" description="DUF7448" evidence="2">
    <location>
        <begin position="18"/>
        <end position="124"/>
    </location>
</feature>
<dbReference type="Proteomes" id="UP000204647">
    <property type="component" value="Segment"/>
</dbReference>
<keyword evidence="4" id="KW-1185">Reference proteome</keyword>
<organism evidence="3 4">
    <name type="scientific">Bacillus phage AvesoBmore</name>
    <dbReference type="NCBI Taxonomy" id="1698451"/>
    <lineage>
        <taxon>Viruses</taxon>
        <taxon>Duplodnaviria</taxon>
        <taxon>Heunggongvirae</taxon>
        <taxon>Uroviricota</taxon>
        <taxon>Caudoviricetes</taxon>
        <taxon>Herelleviridae</taxon>
        <taxon>Bastillevirinae</taxon>
        <taxon>Bequatrovirus</taxon>
        <taxon>Bequatrovirus avesobmore</taxon>
    </lineage>
</organism>
<protein>
    <recommendedName>
        <fullName evidence="2">DUF7448 domain-containing protein</fullName>
    </recommendedName>
</protein>
<dbReference type="InterPro" id="IPR055871">
    <property type="entry name" value="DUF7448"/>
</dbReference>